<keyword evidence="2" id="KW-0808">Transferase</keyword>
<keyword evidence="3" id="KW-1185">Reference proteome</keyword>
<dbReference type="Proteomes" id="UP000485058">
    <property type="component" value="Unassembled WGS sequence"/>
</dbReference>
<sequence length="159" mass="16037">MQPAIRTGTMGVRVKNSYNRHDLHSYDGQYGFLATVFKAFRVLKLSVDVVATSEDLAWPASGCLQKARNSDVDVAFSQPLDGLQGGPGDATAGGGLGTAEEGGPGPSHAAAGVGDAPDEGDPVVPSPAAGLAHAGLAGSYGQGVTDPMALTHEGPEVKP</sequence>
<protein>
    <submittedName>
        <fullName evidence="2">Aspartokinase</fullName>
    </submittedName>
</protein>
<name>A0A699YYI8_HAELA</name>
<feature type="non-terminal residue" evidence="2">
    <location>
        <position position="159"/>
    </location>
</feature>
<evidence type="ECO:0000313" key="2">
    <source>
        <dbReference type="EMBL" id="GFH12076.1"/>
    </source>
</evidence>
<dbReference type="EMBL" id="BLLF01000466">
    <property type="protein sequence ID" value="GFH12076.1"/>
    <property type="molecule type" value="Genomic_DNA"/>
</dbReference>
<organism evidence="2 3">
    <name type="scientific">Haematococcus lacustris</name>
    <name type="common">Green alga</name>
    <name type="synonym">Haematococcus pluvialis</name>
    <dbReference type="NCBI Taxonomy" id="44745"/>
    <lineage>
        <taxon>Eukaryota</taxon>
        <taxon>Viridiplantae</taxon>
        <taxon>Chlorophyta</taxon>
        <taxon>core chlorophytes</taxon>
        <taxon>Chlorophyceae</taxon>
        <taxon>CS clade</taxon>
        <taxon>Chlamydomonadales</taxon>
        <taxon>Haematococcaceae</taxon>
        <taxon>Haematococcus</taxon>
    </lineage>
</organism>
<feature type="compositionally biased region" description="Gly residues" evidence="1">
    <location>
        <begin position="83"/>
        <end position="105"/>
    </location>
</feature>
<dbReference type="GO" id="GO:0016301">
    <property type="term" value="F:kinase activity"/>
    <property type="evidence" value="ECO:0007669"/>
    <property type="project" value="UniProtKB-KW"/>
</dbReference>
<accession>A0A699YYI8</accession>
<evidence type="ECO:0000256" key="1">
    <source>
        <dbReference type="SAM" id="MobiDB-lite"/>
    </source>
</evidence>
<dbReference type="AlphaFoldDB" id="A0A699YYI8"/>
<feature type="region of interest" description="Disordered" evidence="1">
    <location>
        <begin position="77"/>
        <end position="159"/>
    </location>
</feature>
<dbReference type="Gene3D" id="3.30.70.260">
    <property type="match status" value="1"/>
</dbReference>
<comment type="caution">
    <text evidence="2">The sequence shown here is derived from an EMBL/GenBank/DDBJ whole genome shotgun (WGS) entry which is preliminary data.</text>
</comment>
<evidence type="ECO:0000313" key="3">
    <source>
        <dbReference type="Proteomes" id="UP000485058"/>
    </source>
</evidence>
<reference evidence="2 3" key="1">
    <citation type="submission" date="2020-02" db="EMBL/GenBank/DDBJ databases">
        <title>Draft genome sequence of Haematococcus lacustris strain NIES-144.</title>
        <authorList>
            <person name="Morimoto D."/>
            <person name="Nakagawa S."/>
            <person name="Yoshida T."/>
            <person name="Sawayama S."/>
        </authorList>
    </citation>
    <scope>NUCLEOTIDE SEQUENCE [LARGE SCALE GENOMIC DNA]</scope>
    <source>
        <strain evidence="2 3">NIES-144</strain>
    </source>
</reference>
<proteinExistence type="predicted"/>
<feature type="non-terminal residue" evidence="2">
    <location>
        <position position="1"/>
    </location>
</feature>
<gene>
    <name evidence="2" type="ORF">HaLaN_07704</name>
</gene>
<keyword evidence="2" id="KW-0418">Kinase</keyword>
<feature type="compositionally biased region" description="Low complexity" evidence="1">
    <location>
        <begin position="128"/>
        <end position="137"/>
    </location>
</feature>